<comment type="caution">
    <text evidence="6">The sequence shown here is derived from an EMBL/GenBank/DDBJ whole genome shotgun (WGS) entry which is preliminary data.</text>
</comment>
<dbReference type="PANTHER" id="PTHR12585">
    <property type="entry name" value="SCC1 / RAD21 FAMILY MEMBER"/>
    <property type="match status" value="1"/>
</dbReference>
<feature type="domain" description="Rad21/Rec8-like protein C-terminal eukaryotic" evidence="4">
    <location>
        <begin position="676"/>
        <end position="705"/>
    </location>
</feature>
<dbReference type="InterPro" id="IPR039781">
    <property type="entry name" value="Rad21/Rec8-like"/>
</dbReference>
<evidence type="ECO:0000259" key="4">
    <source>
        <dbReference type="Pfam" id="PF04824"/>
    </source>
</evidence>
<feature type="compositionally biased region" description="Basic and acidic residues" evidence="3">
    <location>
        <begin position="172"/>
        <end position="185"/>
    </location>
</feature>
<dbReference type="InterPro" id="IPR006910">
    <property type="entry name" value="Rad21_Rec8_N"/>
</dbReference>
<comment type="subcellular location">
    <subcellularLocation>
        <location evidence="1">Nucleus</location>
    </subcellularLocation>
</comment>
<organism evidence="6 7">
    <name type="scientific">Geosmithia morbida</name>
    <dbReference type="NCBI Taxonomy" id="1094350"/>
    <lineage>
        <taxon>Eukaryota</taxon>
        <taxon>Fungi</taxon>
        <taxon>Dikarya</taxon>
        <taxon>Ascomycota</taxon>
        <taxon>Pezizomycotina</taxon>
        <taxon>Sordariomycetes</taxon>
        <taxon>Hypocreomycetidae</taxon>
        <taxon>Hypocreales</taxon>
        <taxon>Bionectriaceae</taxon>
        <taxon>Geosmithia</taxon>
    </lineage>
</organism>
<feature type="compositionally biased region" description="Low complexity" evidence="3">
    <location>
        <begin position="360"/>
        <end position="372"/>
    </location>
</feature>
<keyword evidence="2" id="KW-0539">Nucleus</keyword>
<dbReference type="Proteomes" id="UP000749293">
    <property type="component" value="Unassembled WGS sequence"/>
</dbReference>
<name>A0A9P4YWP1_9HYPO</name>
<dbReference type="GO" id="GO:0007064">
    <property type="term" value="P:mitotic sister chromatid cohesion"/>
    <property type="evidence" value="ECO:0007669"/>
    <property type="project" value="TreeGrafter"/>
</dbReference>
<feature type="region of interest" description="Disordered" evidence="3">
    <location>
        <begin position="124"/>
        <end position="193"/>
    </location>
</feature>
<dbReference type="PANTHER" id="PTHR12585:SF70">
    <property type="entry name" value="RAD21_REC8 N TERMINAL DOMAIN PROTEIN (AFU_ORTHOLOGUE AFUA_6G02900)"/>
    <property type="match status" value="1"/>
</dbReference>
<feature type="compositionally biased region" description="Basic residues" evidence="3">
    <location>
        <begin position="384"/>
        <end position="394"/>
    </location>
</feature>
<accession>A0A9P4YWP1</accession>
<dbReference type="Pfam" id="PF04825">
    <property type="entry name" value="Rad21_Rec8_N"/>
    <property type="match status" value="1"/>
</dbReference>
<evidence type="ECO:0000259" key="5">
    <source>
        <dbReference type="Pfam" id="PF04825"/>
    </source>
</evidence>
<dbReference type="GeneID" id="55971370"/>
<feature type="domain" description="Rad21/Rec8-like protein N-terminal" evidence="5">
    <location>
        <begin position="1"/>
        <end position="108"/>
    </location>
</feature>
<proteinExistence type="predicted"/>
<keyword evidence="7" id="KW-1185">Reference proteome</keyword>
<feature type="compositionally biased region" description="Basic and acidic residues" evidence="3">
    <location>
        <begin position="314"/>
        <end position="327"/>
    </location>
</feature>
<dbReference type="EMBL" id="JAANYQ010000004">
    <property type="protein sequence ID" value="KAF4124476.1"/>
    <property type="molecule type" value="Genomic_DNA"/>
</dbReference>
<evidence type="ECO:0000256" key="2">
    <source>
        <dbReference type="ARBA" id="ARBA00023242"/>
    </source>
</evidence>
<dbReference type="GO" id="GO:0030892">
    <property type="term" value="C:mitotic cohesin complex"/>
    <property type="evidence" value="ECO:0007669"/>
    <property type="project" value="TreeGrafter"/>
</dbReference>
<evidence type="ECO:0000313" key="7">
    <source>
        <dbReference type="Proteomes" id="UP000749293"/>
    </source>
</evidence>
<dbReference type="Pfam" id="PF04824">
    <property type="entry name" value="Rad21_Rec8"/>
    <property type="match status" value="1"/>
</dbReference>
<gene>
    <name evidence="6" type="ORF">GMORB2_5142</name>
</gene>
<reference evidence="6" key="1">
    <citation type="submission" date="2020-03" db="EMBL/GenBank/DDBJ databases">
        <title>Site-based positive gene gene selection in Geosmithia morbida across the United States reveals a broad range of putative effectors and factors for local host and environmental adapation.</title>
        <authorList>
            <person name="Onufrak A."/>
            <person name="Murdoch R.W."/>
            <person name="Gazis R."/>
            <person name="Huff M."/>
            <person name="Staton M."/>
            <person name="Klingeman W."/>
            <person name="Hadziabdic D."/>
        </authorList>
    </citation>
    <scope>NUCLEOTIDE SEQUENCE</scope>
    <source>
        <strain evidence="6">1262</strain>
    </source>
</reference>
<dbReference type="RefSeq" id="XP_035323128.1">
    <property type="nucleotide sequence ID" value="XM_035467116.1"/>
</dbReference>
<evidence type="ECO:0000313" key="6">
    <source>
        <dbReference type="EMBL" id="KAF4124476.1"/>
    </source>
</evidence>
<dbReference type="AlphaFoldDB" id="A0A9P4YWP1"/>
<feature type="compositionally biased region" description="Basic and acidic residues" evidence="3">
    <location>
        <begin position="127"/>
        <end position="161"/>
    </location>
</feature>
<protein>
    <submittedName>
        <fullName evidence="6">N terminus of Rad21 / Rec8 like protein</fullName>
    </submittedName>
</protein>
<feature type="region of interest" description="Disordered" evidence="3">
    <location>
        <begin position="525"/>
        <end position="631"/>
    </location>
</feature>
<dbReference type="GO" id="GO:0003682">
    <property type="term" value="F:chromatin binding"/>
    <property type="evidence" value="ECO:0007669"/>
    <property type="project" value="TreeGrafter"/>
</dbReference>
<sequence>MFYSHEILTNAQHGVATVWLVATVGKTGPRKINRKVIQGVNVPKACEKIIDPGAPLALRLQGNLLYGVSRVFSHQCNYVLSDAESVQSQMLSYFRSMSQNGADPTAGKTRRVCSVLHSPCPVYSIESDQRQRGENDGKERGRMWRREGEKEKREHGEKNDPNFDIMSSLPRLDPHSLDLTKDPIFDRGSQSSTQDIISQLTPLTSSQPSSASISANFSIDLPDDTSPSNASYCLPSDLGGPSPSCGRPMAGSRHKDALCGGDNDVEPLGGLGLDIDGDGNLIGVLDSSDNNHHRQSDLPSLPGTDGGGDDDGDEARVFHEQFRDAGEPSRPFRHHHSDVLIMGGSPLPDADALPHPVQRSSPPLAPQSSSSSGEDVTTAAALQRRGRRRGRGRRHVGTMMDPEIHIRHDEFRSWTENYVANMEALTPRSGQTLTSQARRNAYTLMYGNGIANVGATLSGGAGTTHPLAEMFAGQDLIANLLDAETGDPQRRNVRPRHDNDGNADGELGRGQDDVIHLDHDEEQGEIGVGPMVPLEDGHSSTVMPWSRAPSAVPGSSVRGSAGKHRQPRNHPSSSAGGPSPLPPDRTTLLSIERYSDAPVGMPSDYGDGDDDGGSGAGFPPSSSDAQDDDRLDASGRRFLGYLVQLAEEELASASVSVGSAADPHTRWVSFVKIADPETHTRHVAAQAFLHVLTLATRNVISVRQDVMDGSTPFGHVRIGVSLD</sequence>
<dbReference type="OrthoDB" id="5427633at2759"/>
<feature type="compositionally biased region" description="Basic and acidic residues" evidence="3">
    <location>
        <begin position="487"/>
        <end position="511"/>
    </location>
</feature>
<dbReference type="GO" id="GO:0005634">
    <property type="term" value="C:nucleus"/>
    <property type="evidence" value="ECO:0007669"/>
    <property type="project" value="UniProtKB-SubCell"/>
</dbReference>
<feature type="region of interest" description="Disordered" evidence="3">
    <location>
        <begin position="286"/>
        <end position="394"/>
    </location>
</feature>
<dbReference type="InterPro" id="IPR006909">
    <property type="entry name" value="Rad21/Rec8_C_eu"/>
</dbReference>
<evidence type="ECO:0000256" key="1">
    <source>
        <dbReference type="ARBA" id="ARBA00004123"/>
    </source>
</evidence>
<evidence type="ECO:0000256" key="3">
    <source>
        <dbReference type="SAM" id="MobiDB-lite"/>
    </source>
</evidence>
<feature type="region of interest" description="Disordered" evidence="3">
    <location>
        <begin position="486"/>
        <end position="511"/>
    </location>
</feature>
<dbReference type="CDD" id="cd21789">
    <property type="entry name" value="Rad21_Rec8_M_SpRec8p-like"/>
    <property type="match status" value="1"/>
</dbReference>